<dbReference type="Proteomes" id="UP000270094">
    <property type="component" value="Unassembled WGS sequence"/>
</dbReference>
<sequence>MWCATHCECTDHGIIASEYWWIFYLINLRYF</sequence>
<protein>
    <submittedName>
        <fullName evidence="1">Uncharacterized protein</fullName>
    </submittedName>
</protein>
<organism evidence="1 2">
    <name type="scientific">Strongylus vulgaris</name>
    <name type="common">Blood worm</name>
    <dbReference type="NCBI Taxonomy" id="40348"/>
    <lineage>
        <taxon>Eukaryota</taxon>
        <taxon>Metazoa</taxon>
        <taxon>Ecdysozoa</taxon>
        <taxon>Nematoda</taxon>
        <taxon>Chromadorea</taxon>
        <taxon>Rhabditida</taxon>
        <taxon>Rhabditina</taxon>
        <taxon>Rhabditomorpha</taxon>
        <taxon>Strongyloidea</taxon>
        <taxon>Strongylidae</taxon>
        <taxon>Strongylus</taxon>
    </lineage>
</organism>
<dbReference type="EMBL" id="UYYB01098040">
    <property type="protein sequence ID" value="VDM76934.1"/>
    <property type="molecule type" value="Genomic_DNA"/>
</dbReference>
<dbReference type="AlphaFoldDB" id="A0A3P7JFJ4"/>
<evidence type="ECO:0000313" key="2">
    <source>
        <dbReference type="Proteomes" id="UP000270094"/>
    </source>
</evidence>
<keyword evidence="2" id="KW-1185">Reference proteome</keyword>
<gene>
    <name evidence="1" type="ORF">SVUK_LOCUS11932</name>
</gene>
<reference evidence="1 2" key="1">
    <citation type="submission" date="2018-11" db="EMBL/GenBank/DDBJ databases">
        <authorList>
            <consortium name="Pathogen Informatics"/>
        </authorList>
    </citation>
    <scope>NUCLEOTIDE SEQUENCE [LARGE SCALE GENOMIC DNA]</scope>
</reference>
<accession>A0A3P7JFJ4</accession>
<name>A0A3P7JFJ4_STRVU</name>
<evidence type="ECO:0000313" key="1">
    <source>
        <dbReference type="EMBL" id="VDM76934.1"/>
    </source>
</evidence>
<proteinExistence type="predicted"/>